<evidence type="ECO:0000256" key="3">
    <source>
        <dbReference type="SAM" id="Coils"/>
    </source>
</evidence>
<dbReference type="PANTHER" id="PTHR32089:SF112">
    <property type="entry name" value="LYSOZYME-LIKE PROTEIN-RELATED"/>
    <property type="match status" value="1"/>
</dbReference>
<accession>A0A420XTB8</accession>
<dbReference type="Proteomes" id="UP000281955">
    <property type="component" value="Unassembled WGS sequence"/>
</dbReference>
<evidence type="ECO:0000256" key="1">
    <source>
        <dbReference type="ARBA" id="ARBA00023224"/>
    </source>
</evidence>
<evidence type="ECO:0000313" key="7">
    <source>
        <dbReference type="Proteomes" id="UP000281955"/>
    </source>
</evidence>
<dbReference type="InterPro" id="IPR000014">
    <property type="entry name" value="PAS"/>
</dbReference>
<dbReference type="NCBIfam" id="TIGR00229">
    <property type="entry name" value="sensory_box"/>
    <property type="match status" value="1"/>
</dbReference>
<feature type="coiled-coil region" evidence="3">
    <location>
        <begin position="181"/>
        <end position="208"/>
    </location>
</feature>
<dbReference type="InterPro" id="IPR035965">
    <property type="entry name" value="PAS-like_dom_sf"/>
</dbReference>
<dbReference type="InterPro" id="IPR013655">
    <property type="entry name" value="PAS_fold_3"/>
</dbReference>
<dbReference type="Gene3D" id="1.10.287.950">
    <property type="entry name" value="Methyl-accepting chemotaxis protein"/>
    <property type="match status" value="1"/>
</dbReference>
<gene>
    <name evidence="6" type="ORF">CLV35_0473</name>
</gene>
<dbReference type="Pfam" id="PF00015">
    <property type="entry name" value="MCPsignal"/>
    <property type="match status" value="1"/>
</dbReference>
<dbReference type="OrthoDB" id="1115140at2"/>
<sequence>MVEQVRGHADVTAQSWSDMSIFRTNRAATDAAAPAPVPTGPDETVLALERELAEVRRLAAVSTERYELMVQAAGIGLWDMDVVAHDPVNPNNAFNWSHEFRTMLGYTDERDFPNVLSSWASRLHPDDVERTVNAFLNHMNDRSGRTPYNIEYRLQLKTGEYRWFIATGATARDTSGTPLRVAGALRDIDNERRLIESSERQVDQLSASSAQLAGVSADLSRAVEAAAARATEAAGTIGQLDESSAEIGAVVKLITGIASQTNLLALNATIEAARAGESGRGFAVVANEVKELANETGRATGDIANQVDGIRSQTSDAVRSIEEINTAVRALTSTQQAIDEIVQQQAAAATLTR</sequence>
<dbReference type="InterPro" id="IPR001610">
    <property type="entry name" value="PAC"/>
</dbReference>
<protein>
    <submittedName>
        <fullName evidence="6">PAS domain S-box-containing protein</fullName>
    </submittedName>
</protein>
<dbReference type="GO" id="GO:0007165">
    <property type="term" value="P:signal transduction"/>
    <property type="evidence" value="ECO:0007669"/>
    <property type="project" value="UniProtKB-KW"/>
</dbReference>
<dbReference type="CDD" id="cd00130">
    <property type="entry name" value="PAS"/>
    <property type="match status" value="1"/>
</dbReference>
<evidence type="ECO:0000256" key="2">
    <source>
        <dbReference type="PROSITE-ProRule" id="PRU00284"/>
    </source>
</evidence>
<keyword evidence="7" id="KW-1185">Reference proteome</keyword>
<dbReference type="PROSITE" id="PS50111">
    <property type="entry name" value="CHEMOTAXIS_TRANSDUC_2"/>
    <property type="match status" value="1"/>
</dbReference>
<feature type="domain" description="PAC" evidence="5">
    <location>
        <begin position="148"/>
        <end position="200"/>
    </location>
</feature>
<keyword evidence="1 2" id="KW-0807">Transducer</keyword>
<dbReference type="AlphaFoldDB" id="A0A420XTB8"/>
<dbReference type="InterPro" id="IPR000700">
    <property type="entry name" value="PAS-assoc_C"/>
</dbReference>
<keyword evidence="3" id="KW-0175">Coiled coil</keyword>
<dbReference type="Gene3D" id="3.30.450.20">
    <property type="entry name" value="PAS domain"/>
    <property type="match status" value="1"/>
</dbReference>
<reference evidence="6 7" key="1">
    <citation type="submission" date="2018-10" db="EMBL/GenBank/DDBJ databases">
        <title>Genomic Encyclopedia of Archaeal and Bacterial Type Strains, Phase II (KMG-II): from individual species to whole genera.</title>
        <authorList>
            <person name="Goeker M."/>
        </authorList>
    </citation>
    <scope>NUCLEOTIDE SEQUENCE [LARGE SCALE GENOMIC DNA]</scope>
    <source>
        <strain evidence="6 7">RP-AC37</strain>
    </source>
</reference>
<dbReference type="EMBL" id="RBWV01000009">
    <property type="protein sequence ID" value="RKS80054.1"/>
    <property type="molecule type" value="Genomic_DNA"/>
</dbReference>
<organism evidence="6 7">
    <name type="scientific">Motilibacter peucedani</name>
    <dbReference type="NCBI Taxonomy" id="598650"/>
    <lineage>
        <taxon>Bacteria</taxon>
        <taxon>Bacillati</taxon>
        <taxon>Actinomycetota</taxon>
        <taxon>Actinomycetes</taxon>
        <taxon>Motilibacterales</taxon>
        <taxon>Motilibacteraceae</taxon>
        <taxon>Motilibacter</taxon>
    </lineage>
</organism>
<dbReference type="SUPFAM" id="SSF55785">
    <property type="entry name" value="PYP-like sensor domain (PAS domain)"/>
    <property type="match status" value="1"/>
</dbReference>
<dbReference type="SMART" id="SM00283">
    <property type="entry name" value="MA"/>
    <property type="match status" value="1"/>
</dbReference>
<evidence type="ECO:0000259" key="5">
    <source>
        <dbReference type="PROSITE" id="PS50113"/>
    </source>
</evidence>
<dbReference type="SMART" id="SM00086">
    <property type="entry name" value="PAC"/>
    <property type="match status" value="1"/>
</dbReference>
<evidence type="ECO:0000259" key="4">
    <source>
        <dbReference type="PROSITE" id="PS50111"/>
    </source>
</evidence>
<dbReference type="Pfam" id="PF08447">
    <property type="entry name" value="PAS_3"/>
    <property type="match status" value="1"/>
</dbReference>
<dbReference type="PROSITE" id="PS50113">
    <property type="entry name" value="PAC"/>
    <property type="match status" value="1"/>
</dbReference>
<feature type="domain" description="Methyl-accepting transducer" evidence="4">
    <location>
        <begin position="181"/>
        <end position="353"/>
    </location>
</feature>
<name>A0A420XTB8_9ACTN</name>
<comment type="caution">
    <text evidence="6">The sequence shown here is derived from an EMBL/GenBank/DDBJ whole genome shotgun (WGS) entry which is preliminary data.</text>
</comment>
<dbReference type="InParanoid" id="A0A420XTB8"/>
<dbReference type="InterPro" id="IPR004089">
    <property type="entry name" value="MCPsignal_dom"/>
</dbReference>
<dbReference type="PANTHER" id="PTHR32089">
    <property type="entry name" value="METHYL-ACCEPTING CHEMOTAXIS PROTEIN MCPB"/>
    <property type="match status" value="1"/>
</dbReference>
<evidence type="ECO:0000313" key="6">
    <source>
        <dbReference type="EMBL" id="RKS80054.1"/>
    </source>
</evidence>
<proteinExistence type="predicted"/>
<dbReference type="SUPFAM" id="SSF58104">
    <property type="entry name" value="Methyl-accepting chemotaxis protein (MCP) signaling domain"/>
    <property type="match status" value="1"/>
</dbReference>
<dbReference type="GO" id="GO:0016020">
    <property type="term" value="C:membrane"/>
    <property type="evidence" value="ECO:0007669"/>
    <property type="project" value="InterPro"/>
</dbReference>